<evidence type="ECO:0000313" key="4">
    <source>
        <dbReference type="EMBL" id="KAG2878062.1"/>
    </source>
</evidence>
<name>A0A8T0XT45_9STRA</name>
<gene>
    <name evidence="2" type="ORF">PC113_g23966</name>
    <name evidence="3" type="ORF">PC115_g24059</name>
    <name evidence="4" type="ORF">PC117_g26988</name>
</gene>
<evidence type="ECO:0000313" key="3">
    <source>
        <dbReference type="EMBL" id="KAG2874824.1"/>
    </source>
</evidence>
<comment type="caution">
    <text evidence="2">The sequence shown here is derived from an EMBL/GenBank/DDBJ whole genome shotgun (WGS) entry which is preliminary data.</text>
</comment>
<accession>A0A8T0XT45</accession>
<dbReference type="EMBL" id="RCMK01002858">
    <property type="protein sequence ID" value="KAG2878062.1"/>
    <property type="molecule type" value="Genomic_DNA"/>
</dbReference>
<dbReference type="Proteomes" id="UP000736787">
    <property type="component" value="Unassembled WGS sequence"/>
</dbReference>
<proteinExistence type="predicted"/>
<reference evidence="2" key="1">
    <citation type="submission" date="2018-10" db="EMBL/GenBank/DDBJ databases">
        <title>Effector identification in a new, highly contiguous assembly of the strawberry crown rot pathogen Phytophthora cactorum.</title>
        <authorList>
            <person name="Armitage A.D."/>
            <person name="Nellist C.F."/>
            <person name="Bates H."/>
            <person name="Vickerstaff R.J."/>
            <person name="Harrison R.J."/>
        </authorList>
    </citation>
    <scope>NUCLEOTIDE SEQUENCE</scope>
    <source>
        <strain evidence="2">15-7</strain>
        <strain evidence="3">4032</strain>
        <strain evidence="4">4040</strain>
    </source>
</reference>
<evidence type="ECO:0000313" key="5">
    <source>
        <dbReference type="Proteomes" id="UP000735874"/>
    </source>
</evidence>
<dbReference type="EMBL" id="RCMG01002599">
    <property type="protein sequence ID" value="KAG2808304.1"/>
    <property type="molecule type" value="Genomic_DNA"/>
</dbReference>
<evidence type="ECO:0000313" key="2">
    <source>
        <dbReference type="EMBL" id="KAG2808304.1"/>
    </source>
</evidence>
<sequence length="58" mass="6501">MSLSCTRDVQWVEEDQPDPNEVHGYESPKFPVGSMTQPIVDWGNLLQAVTRTGTLLAR</sequence>
<dbReference type="Proteomes" id="UP000735874">
    <property type="component" value="Unassembled WGS sequence"/>
</dbReference>
<dbReference type="Proteomes" id="UP000774804">
    <property type="component" value="Unassembled WGS sequence"/>
</dbReference>
<dbReference type="AlphaFoldDB" id="A0A8T0XT45"/>
<organism evidence="2 5">
    <name type="scientific">Phytophthora cactorum</name>
    <dbReference type="NCBI Taxonomy" id="29920"/>
    <lineage>
        <taxon>Eukaryota</taxon>
        <taxon>Sar</taxon>
        <taxon>Stramenopiles</taxon>
        <taxon>Oomycota</taxon>
        <taxon>Peronosporomycetes</taxon>
        <taxon>Peronosporales</taxon>
        <taxon>Peronosporaceae</taxon>
        <taxon>Phytophthora</taxon>
    </lineage>
</organism>
<dbReference type="EMBL" id="RCMI01002784">
    <property type="protein sequence ID" value="KAG2874824.1"/>
    <property type="molecule type" value="Genomic_DNA"/>
</dbReference>
<feature type="region of interest" description="Disordered" evidence="1">
    <location>
        <begin position="1"/>
        <end position="29"/>
    </location>
</feature>
<evidence type="ECO:0000256" key="1">
    <source>
        <dbReference type="SAM" id="MobiDB-lite"/>
    </source>
</evidence>
<protein>
    <submittedName>
        <fullName evidence="2">Uncharacterized protein</fullName>
    </submittedName>
</protein>